<evidence type="ECO:0000313" key="8">
    <source>
        <dbReference type="Proteomes" id="UP000787625"/>
    </source>
</evidence>
<dbReference type="InterPro" id="IPR015867">
    <property type="entry name" value="N-reg_PII/ATP_PRibTrfase_C"/>
</dbReference>
<dbReference type="GO" id="GO:0046872">
    <property type="term" value="F:metal ion binding"/>
    <property type="evidence" value="ECO:0007669"/>
    <property type="project" value="UniProtKB-UniRule"/>
</dbReference>
<evidence type="ECO:0000256" key="5">
    <source>
        <dbReference type="PIRNR" id="PIRNR037489"/>
    </source>
</evidence>
<dbReference type="Pfam" id="PF01784">
    <property type="entry name" value="DUF34_NIF3"/>
    <property type="match status" value="1"/>
</dbReference>
<dbReference type="InterPro" id="IPR017221">
    <property type="entry name" value="DUF34/NIF3_bac"/>
</dbReference>
<dbReference type="Gene3D" id="3.30.70.120">
    <property type="match status" value="1"/>
</dbReference>
<dbReference type="PANTHER" id="PTHR13799">
    <property type="entry name" value="NGG1 INTERACTING FACTOR 3"/>
    <property type="match status" value="1"/>
</dbReference>
<reference evidence="7" key="1">
    <citation type="journal article" date="2021" name="PeerJ">
        <title>Extensive microbial diversity within the chicken gut microbiome revealed by metagenomics and culture.</title>
        <authorList>
            <person name="Gilroy R."/>
            <person name="Ravi A."/>
            <person name="Getino M."/>
            <person name="Pursley I."/>
            <person name="Horton D.L."/>
            <person name="Alikhan N.F."/>
            <person name="Baker D."/>
            <person name="Gharbi K."/>
            <person name="Hall N."/>
            <person name="Watson M."/>
            <person name="Adriaenssens E.M."/>
            <person name="Foster-Nyarko E."/>
            <person name="Jarju S."/>
            <person name="Secka A."/>
            <person name="Antonio M."/>
            <person name="Oren A."/>
            <person name="Chaudhuri R.R."/>
            <person name="La Ragione R."/>
            <person name="Hildebrand F."/>
            <person name="Pallen M.J."/>
        </authorList>
    </citation>
    <scope>NUCLEOTIDE SEQUENCE</scope>
    <source>
        <strain evidence="7">MalCec1-1739</strain>
    </source>
</reference>
<evidence type="ECO:0000256" key="4">
    <source>
        <dbReference type="ARBA" id="ARBA00022723"/>
    </source>
</evidence>
<dbReference type="EMBL" id="DWUP01000158">
    <property type="protein sequence ID" value="HJD53399.1"/>
    <property type="molecule type" value="Genomic_DNA"/>
</dbReference>
<keyword evidence="4 5" id="KW-0479">Metal-binding</keyword>
<dbReference type="Proteomes" id="UP000787625">
    <property type="component" value="Unassembled WGS sequence"/>
</dbReference>
<evidence type="ECO:0000256" key="2">
    <source>
        <dbReference type="ARBA" id="ARBA00011643"/>
    </source>
</evidence>
<dbReference type="PANTHER" id="PTHR13799:SF14">
    <property type="entry name" value="GTP CYCLOHYDROLASE 1 TYPE 2 HOMOLOG"/>
    <property type="match status" value="1"/>
</dbReference>
<feature type="binding site" evidence="6">
    <location>
        <position position="327"/>
    </location>
    <ligand>
        <name>a divalent metal cation</name>
        <dbReference type="ChEBI" id="CHEBI:60240"/>
        <label>1</label>
    </ligand>
</feature>
<feature type="binding site" evidence="6">
    <location>
        <position position="64"/>
    </location>
    <ligand>
        <name>a divalent metal cation</name>
        <dbReference type="ChEBI" id="CHEBI:60240"/>
        <label>2</label>
    </ligand>
</feature>
<reference evidence="7" key="2">
    <citation type="submission" date="2021-04" db="EMBL/GenBank/DDBJ databases">
        <authorList>
            <person name="Gilroy R."/>
        </authorList>
    </citation>
    <scope>NUCLEOTIDE SEQUENCE</scope>
    <source>
        <strain evidence="7">MalCec1-1739</strain>
    </source>
</reference>
<dbReference type="FunFam" id="3.40.1390.30:FF:000001">
    <property type="entry name" value="GTP cyclohydrolase 1 type 2"/>
    <property type="match status" value="1"/>
</dbReference>
<comment type="caution">
    <text evidence="7">The sequence shown here is derived from an EMBL/GenBank/DDBJ whole genome shotgun (WGS) entry which is preliminary data.</text>
</comment>
<feature type="binding site" evidence="6">
    <location>
        <position position="65"/>
    </location>
    <ligand>
        <name>a divalent metal cation</name>
        <dbReference type="ChEBI" id="CHEBI:60240"/>
        <label>1</label>
    </ligand>
</feature>
<feature type="binding site" evidence="6">
    <location>
        <position position="331"/>
    </location>
    <ligand>
        <name>a divalent metal cation</name>
        <dbReference type="ChEBI" id="CHEBI:60240"/>
        <label>1</label>
    </ligand>
</feature>
<evidence type="ECO:0000256" key="6">
    <source>
        <dbReference type="PIRSR" id="PIRSR602678-1"/>
    </source>
</evidence>
<name>A0A9D2UJ82_9BACT</name>
<dbReference type="AlphaFoldDB" id="A0A9D2UJ82"/>
<evidence type="ECO:0000256" key="1">
    <source>
        <dbReference type="ARBA" id="ARBA00006964"/>
    </source>
</evidence>
<proteinExistence type="inferred from homology"/>
<gene>
    <name evidence="7" type="ORF">IAA93_06720</name>
</gene>
<evidence type="ECO:0000313" key="7">
    <source>
        <dbReference type="EMBL" id="HJD53399.1"/>
    </source>
</evidence>
<dbReference type="Gene3D" id="3.40.1390.30">
    <property type="entry name" value="NIF3 (NGG1p interacting factor 3)-like"/>
    <property type="match status" value="1"/>
</dbReference>
<accession>A0A9D2UJ82</accession>
<evidence type="ECO:0000256" key="3">
    <source>
        <dbReference type="ARBA" id="ARBA00022112"/>
    </source>
</evidence>
<protein>
    <recommendedName>
        <fullName evidence="3 5">GTP cyclohydrolase 1 type 2 homolog</fullName>
    </recommendedName>
</protein>
<comment type="subunit">
    <text evidence="2">Homohexamer.</text>
</comment>
<feature type="binding site" evidence="6">
    <location>
        <position position="103"/>
    </location>
    <ligand>
        <name>a divalent metal cation</name>
        <dbReference type="ChEBI" id="CHEBI:60240"/>
        <label>1</label>
    </ligand>
</feature>
<dbReference type="InterPro" id="IPR002678">
    <property type="entry name" value="DUF34/NIF3"/>
</dbReference>
<dbReference type="PIRSF" id="PIRSF037489">
    <property type="entry name" value="UCP037489_NIF3_YqfO"/>
    <property type="match status" value="1"/>
</dbReference>
<comment type="similarity">
    <text evidence="1 5">Belongs to the GTP cyclohydrolase I type 2/NIF3 family.</text>
</comment>
<dbReference type="GO" id="GO:0005737">
    <property type="term" value="C:cytoplasm"/>
    <property type="evidence" value="ECO:0007669"/>
    <property type="project" value="TreeGrafter"/>
</dbReference>
<dbReference type="FunFam" id="3.30.70.120:FF:000006">
    <property type="entry name" value="GTP cyclohydrolase 1 type 2 homolog"/>
    <property type="match status" value="1"/>
</dbReference>
<dbReference type="InterPro" id="IPR036069">
    <property type="entry name" value="DUF34/NIF3_sf"/>
</dbReference>
<sequence length="364" mass="39382">MIIGDILNALERLAPLSQQEPYDNSGLQVGLTRTETAGVLFCLDVTESVVDEASEEGFNLIVSHHPLIFNPIKSVTDRTSIGRCIIKAISNGIAIYSAHTCLDNDMHGVNAMIASKIGLRGLRILRPMSGSLMKLVTFVPKACSEALLQALFDAGCGNIGDYDSCSFTHDGIGTFRAKEGANPYVGHIGELHREPETRIEAVFSASSKAAVLEALLKNHPYETPAYDIYPIDSATSGTGSGMIGTLDTPVRASDFMRQIKSVFGIGSLGYSGDAGRMVSRVALCGGAGAFLIPDALRAGADIFLTGEIKYHEFGDNDDRILLVEMGHYESEQFTQHLLLDAMQRQFPSVKMKITERGTNLKKYI</sequence>
<dbReference type="NCBIfam" id="TIGR00486">
    <property type="entry name" value="YbgI_SA1388"/>
    <property type="match status" value="1"/>
</dbReference>
<dbReference type="SUPFAM" id="SSF102705">
    <property type="entry name" value="NIF3 (NGG1p interacting factor 3)-like"/>
    <property type="match status" value="1"/>
</dbReference>
<organism evidence="7 8">
    <name type="scientific">Candidatus Avibacteroides avistercoris</name>
    <dbReference type="NCBI Taxonomy" id="2840690"/>
    <lineage>
        <taxon>Bacteria</taxon>
        <taxon>Pseudomonadati</taxon>
        <taxon>Bacteroidota</taxon>
        <taxon>Bacteroidia</taxon>
        <taxon>Bacteroidales</taxon>
        <taxon>Bacteroidaceae</taxon>
        <taxon>Bacteroidaceae incertae sedis</taxon>
        <taxon>Candidatus Avibacteroides</taxon>
    </lineage>
</organism>